<comment type="similarity">
    <text evidence="9">Belongs to the MscL family.</text>
</comment>
<dbReference type="PANTHER" id="PTHR30266">
    <property type="entry name" value="MECHANOSENSITIVE CHANNEL MSCL"/>
    <property type="match status" value="1"/>
</dbReference>
<keyword evidence="4 9" id="KW-0812">Transmembrane</keyword>
<evidence type="ECO:0000256" key="3">
    <source>
        <dbReference type="ARBA" id="ARBA00022475"/>
    </source>
</evidence>
<dbReference type="RefSeq" id="WP_344291827.1">
    <property type="nucleotide sequence ID" value="NZ_BAAAPF010000174.1"/>
</dbReference>
<comment type="caution">
    <text evidence="10">The sequence shown here is derived from an EMBL/GenBank/DDBJ whole genome shotgun (WGS) entry which is preliminary data.</text>
</comment>
<evidence type="ECO:0000256" key="5">
    <source>
        <dbReference type="ARBA" id="ARBA00022989"/>
    </source>
</evidence>
<evidence type="ECO:0000256" key="6">
    <source>
        <dbReference type="ARBA" id="ARBA00023065"/>
    </source>
</evidence>
<sequence>MSTQGAGSTSDNQGVIAGFKQFLMRGNVMELAVAVVIGAAFTNIVNAVVKGVINPVVGLFGSKNLDKYHSCFSDVCTTSPEGEVTEGVAILWGPVLSATLTFVMTAAVVYFAMVLPMNRLRERQAAKAPVEETPAEITEVELLTQIRDELVARRDGSAPSVDPGTLPTQR</sequence>
<accession>A0ABN2Z3U3</accession>
<keyword evidence="6 9" id="KW-0406">Ion transport</keyword>
<dbReference type="InterPro" id="IPR037673">
    <property type="entry name" value="MSC/AndL"/>
</dbReference>
<proteinExistence type="inferred from homology"/>
<reference evidence="10 11" key="1">
    <citation type="journal article" date="2019" name="Int. J. Syst. Evol. Microbiol.">
        <title>The Global Catalogue of Microorganisms (GCM) 10K type strain sequencing project: providing services to taxonomists for standard genome sequencing and annotation.</title>
        <authorList>
            <consortium name="The Broad Institute Genomics Platform"/>
            <consortium name="The Broad Institute Genome Sequencing Center for Infectious Disease"/>
            <person name="Wu L."/>
            <person name="Ma J."/>
        </authorList>
    </citation>
    <scope>NUCLEOTIDE SEQUENCE [LARGE SCALE GENOMIC DNA]</scope>
    <source>
        <strain evidence="10 11">JCM 15481</strain>
    </source>
</reference>
<evidence type="ECO:0000256" key="4">
    <source>
        <dbReference type="ARBA" id="ARBA00022692"/>
    </source>
</evidence>
<gene>
    <name evidence="9 10" type="primary">mscL</name>
    <name evidence="10" type="ORF">GCM10009802_45100</name>
</gene>
<evidence type="ECO:0000256" key="1">
    <source>
        <dbReference type="ARBA" id="ARBA00004141"/>
    </source>
</evidence>
<dbReference type="PANTHER" id="PTHR30266:SF2">
    <property type="entry name" value="LARGE-CONDUCTANCE MECHANOSENSITIVE CHANNEL"/>
    <property type="match status" value="1"/>
</dbReference>
<feature type="transmembrane region" description="Helical" evidence="9">
    <location>
        <begin position="28"/>
        <end position="49"/>
    </location>
</feature>
<keyword evidence="3 9" id="KW-1003">Cell membrane</keyword>
<keyword evidence="5 9" id="KW-1133">Transmembrane helix</keyword>
<comment type="subunit">
    <text evidence="9">Homopentamer.</text>
</comment>
<feature type="transmembrane region" description="Helical" evidence="9">
    <location>
        <begin position="89"/>
        <end position="115"/>
    </location>
</feature>
<keyword evidence="8 9" id="KW-0407">Ion channel</keyword>
<dbReference type="Gene3D" id="1.10.1200.120">
    <property type="entry name" value="Large-conductance mechanosensitive channel, MscL, domain 1"/>
    <property type="match status" value="1"/>
</dbReference>
<evidence type="ECO:0000313" key="10">
    <source>
        <dbReference type="EMBL" id="GAA2136329.1"/>
    </source>
</evidence>
<keyword evidence="2 9" id="KW-0813">Transport</keyword>
<protein>
    <recommendedName>
        <fullName evidence="9">Large-conductance mechanosensitive channel</fullName>
    </recommendedName>
</protein>
<dbReference type="EMBL" id="BAAAPF010000174">
    <property type="protein sequence ID" value="GAA2136329.1"/>
    <property type="molecule type" value="Genomic_DNA"/>
</dbReference>
<keyword evidence="11" id="KW-1185">Reference proteome</keyword>
<comment type="subcellular location">
    <subcellularLocation>
        <location evidence="9">Cell membrane</location>
        <topology evidence="9">Multi-pass membrane protein</topology>
    </subcellularLocation>
    <subcellularLocation>
        <location evidence="1">Membrane</location>
        <topology evidence="1">Multi-pass membrane protein</topology>
    </subcellularLocation>
</comment>
<dbReference type="InterPro" id="IPR036019">
    <property type="entry name" value="MscL_channel"/>
</dbReference>
<evidence type="ECO:0000256" key="9">
    <source>
        <dbReference type="HAMAP-Rule" id="MF_00115"/>
    </source>
</evidence>
<comment type="function">
    <text evidence="9">Channel that opens in response to stretch forces in the membrane lipid bilayer. May participate in the regulation of osmotic pressure changes within the cell.</text>
</comment>
<dbReference type="NCBIfam" id="TIGR00220">
    <property type="entry name" value="mscL"/>
    <property type="match status" value="1"/>
</dbReference>
<organism evidence="10 11">
    <name type="scientific">Streptomyces synnematoformans</name>
    <dbReference type="NCBI Taxonomy" id="415721"/>
    <lineage>
        <taxon>Bacteria</taxon>
        <taxon>Bacillati</taxon>
        <taxon>Actinomycetota</taxon>
        <taxon>Actinomycetes</taxon>
        <taxon>Kitasatosporales</taxon>
        <taxon>Streptomycetaceae</taxon>
        <taxon>Streptomyces</taxon>
    </lineage>
</organism>
<dbReference type="InterPro" id="IPR001185">
    <property type="entry name" value="MS_channel"/>
</dbReference>
<keyword evidence="7 9" id="KW-0472">Membrane</keyword>
<dbReference type="HAMAP" id="MF_00115">
    <property type="entry name" value="MscL"/>
    <property type="match status" value="1"/>
</dbReference>
<dbReference type="Pfam" id="PF01741">
    <property type="entry name" value="MscL"/>
    <property type="match status" value="1"/>
</dbReference>
<evidence type="ECO:0000256" key="8">
    <source>
        <dbReference type="ARBA" id="ARBA00023303"/>
    </source>
</evidence>
<dbReference type="SUPFAM" id="SSF81330">
    <property type="entry name" value="Gated mechanosensitive channel"/>
    <property type="match status" value="1"/>
</dbReference>
<dbReference type="Proteomes" id="UP001500443">
    <property type="component" value="Unassembled WGS sequence"/>
</dbReference>
<evidence type="ECO:0000256" key="7">
    <source>
        <dbReference type="ARBA" id="ARBA00023136"/>
    </source>
</evidence>
<name>A0ABN2Z3U3_9ACTN</name>
<evidence type="ECO:0000256" key="2">
    <source>
        <dbReference type="ARBA" id="ARBA00022448"/>
    </source>
</evidence>
<evidence type="ECO:0000313" key="11">
    <source>
        <dbReference type="Proteomes" id="UP001500443"/>
    </source>
</evidence>